<sequence length="247" mass="27942">MKTATIIAAFSTVVAVVQGMAVRREDELPSERVAAFHRDKHGGNSHDNAHVKTNNNHTSSAWRPGQRIRNETASPHWRARHEAAADDSDMSTNTWRSGQRSQGDTGAVRLEEHFRYSRKYPTNTEVFPAGVQNTDVKCGIGRPATEGDWNEVLNAAKDHFNEKHKTEPSVPSIQPGPRFCRMIYCEKSTGFFWCNDNSKIKQLKTWADFSIAVGVVQYDNRCKKQRAAQIFHPDHWNVMIHGVDECP</sequence>
<dbReference type="PANTHER" id="PTHR35605:SF1">
    <property type="entry name" value="ECP2 EFFECTOR PROTEIN DOMAIN-CONTAINING PROTEIN-RELATED"/>
    <property type="match status" value="1"/>
</dbReference>
<feature type="compositionally biased region" description="Basic and acidic residues" evidence="1">
    <location>
        <begin position="39"/>
        <end position="50"/>
    </location>
</feature>
<evidence type="ECO:0008006" key="5">
    <source>
        <dbReference type="Google" id="ProtNLM"/>
    </source>
</evidence>
<dbReference type="RefSeq" id="XP_047844226.1">
    <property type="nucleotide sequence ID" value="XM_047988233.1"/>
</dbReference>
<dbReference type="Proteomes" id="UP000829364">
    <property type="component" value="Chromosome 6"/>
</dbReference>
<evidence type="ECO:0000256" key="2">
    <source>
        <dbReference type="SAM" id="SignalP"/>
    </source>
</evidence>
<dbReference type="GeneID" id="72068756"/>
<evidence type="ECO:0000313" key="4">
    <source>
        <dbReference type="Proteomes" id="UP000829364"/>
    </source>
</evidence>
<accession>A0A9Q8QJF1</accession>
<feature type="region of interest" description="Disordered" evidence="1">
    <location>
        <begin position="39"/>
        <end position="104"/>
    </location>
</feature>
<dbReference type="EMBL" id="CP086359">
    <property type="protein sequence ID" value="UNI20745.1"/>
    <property type="molecule type" value="Genomic_DNA"/>
</dbReference>
<gene>
    <name evidence="3" type="ORF">JDV02_006807</name>
</gene>
<feature type="compositionally biased region" description="Polar residues" evidence="1">
    <location>
        <begin position="90"/>
        <end position="104"/>
    </location>
</feature>
<name>A0A9Q8QJF1_9HYPO</name>
<keyword evidence="2" id="KW-0732">Signal</keyword>
<protein>
    <recommendedName>
        <fullName evidence="5">Secreted protein</fullName>
    </recommendedName>
</protein>
<proteinExistence type="predicted"/>
<dbReference type="PANTHER" id="PTHR35605">
    <property type="entry name" value="ECP2 EFFECTOR PROTEIN DOMAIN-CONTAINING PROTEIN-RELATED"/>
    <property type="match status" value="1"/>
</dbReference>
<evidence type="ECO:0000313" key="3">
    <source>
        <dbReference type="EMBL" id="UNI20745.1"/>
    </source>
</evidence>
<dbReference type="AlphaFoldDB" id="A0A9Q8QJF1"/>
<dbReference type="OrthoDB" id="3552888at2759"/>
<reference evidence="3" key="1">
    <citation type="submission" date="2021-11" db="EMBL/GenBank/DDBJ databases">
        <title>Purpureocillium_takamizusanense_genome.</title>
        <authorList>
            <person name="Nguyen N.-H."/>
        </authorList>
    </citation>
    <scope>NUCLEOTIDE SEQUENCE</scope>
    <source>
        <strain evidence="3">PT3</strain>
    </source>
</reference>
<feature type="signal peptide" evidence="2">
    <location>
        <begin position="1"/>
        <end position="19"/>
    </location>
</feature>
<feature type="chain" id="PRO_5040403811" description="Secreted protein" evidence="2">
    <location>
        <begin position="20"/>
        <end position="247"/>
    </location>
</feature>
<feature type="compositionally biased region" description="Polar residues" evidence="1">
    <location>
        <begin position="51"/>
        <end position="61"/>
    </location>
</feature>
<keyword evidence="4" id="KW-1185">Reference proteome</keyword>
<dbReference type="KEGG" id="ptkz:JDV02_006807"/>
<evidence type="ECO:0000256" key="1">
    <source>
        <dbReference type="SAM" id="MobiDB-lite"/>
    </source>
</evidence>
<organism evidence="3 4">
    <name type="scientific">Purpureocillium takamizusanense</name>
    <dbReference type="NCBI Taxonomy" id="2060973"/>
    <lineage>
        <taxon>Eukaryota</taxon>
        <taxon>Fungi</taxon>
        <taxon>Dikarya</taxon>
        <taxon>Ascomycota</taxon>
        <taxon>Pezizomycotina</taxon>
        <taxon>Sordariomycetes</taxon>
        <taxon>Hypocreomycetidae</taxon>
        <taxon>Hypocreales</taxon>
        <taxon>Ophiocordycipitaceae</taxon>
        <taxon>Purpureocillium</taxon>
    </lineage>
</organism>